<dbReference type="Proteomes" id="UP000063699">
    <property type="component" value="Chromosome"/>
</dbReference>
<dbReference type="KEGG" id="kphy:AOZ06_42160"/>
<dbReference type="Pfam" id="PF12802">
    <property type="entry name" value="MarR_2"/>
    <property type="match status" value="1"/>
</dbReference>
<dbReference type="InterPro" id="IPR039422">
    <property type="entry name" value="MarR/SlyA-like"/>
</dbReference>
<dbReference type="InterPro" id="IPR036388">
    <property type="entry name" value="WH-like_DNA-bd_sf"/>
</dbReference>
<dbReference type="Gene3D" id="1.10.10.10">
    <property type="entry name" value="Winged helix-like DNA-binding domain superfamily/Winged helix DNA-binding domain"/>
    <property type="match status" value="1"/>
</dbReference>
<feature type="domain" description="HTH marR-type" evidence="1">
    <location>
        <begin position="25"/>
        <end position="160"/>
    </location>
</feature>
<evidence type="ECO:0000259" key="1">
    <source>
        <dbReference type="PROSITE" id="PS50995"/>
    </source>
</evidence>
<dbReference type="PANTHER" id="PTHR33164:SF104">
    <property type="entry name" value="TRANSCRIPTIONAL REGULATORY PROTEIN"/>
    <property type="match status" value="1"/>
</dbReference>
<dbReference type="InterPro" id="IPR036390">
    <property type="entry name" value="WH_DNA-bd_sf"/>
</dbReference>
<proteinExistence type="predicted"/>
<dbReference type="AlphaFoldDB" id="A0A0N7F5X9"/>
<reference evidence="2 3" key="1">
    <citation type="submission" date="2015-07" db="EMBL/GenBank/DDBJ databases">
        <title>Genome sequencing of Kibdelosporangium phytohabitans.</title>
        <authorList>
            <person name="Qin S."/>
            <person name="Xing K."/>
        </authorList>
    </citation>
    <scope>NUCLEOTIDE SEQUENCE [LARGE SCALE GENOMIC DNA]</scope>
    <source>
        <strain evidence="2 3">KLBMP1111</strain>
    </source>
</reference>
<protein>
    <submittedName>
        <fullName evidence="2">MarR family transcriptional regulator</fullName>
    </submittedName>
</protein>
<evidence type="ECO:0000313" key="2">
    <source>
        <dbReference type="EMBL" id="ALG15479.1"/>
    </source>
</evidence>
<dbReference type="GO" id="GO:0006950">
    <property type="term" value="P:response to stress"/>
    <property type="evidence" value="ECO:0007669"/>
    <property type="project" value="TreeGrafter"/>
</dbReference>
<accession>A0A0N7F5X9</accession>
<dbReference type="SMART" id="SM00347">
    <property type="entry name" value="HTH_MARR"/>
    <property type="match status" value="1"/>
</dbReference>
<dbReference type="SUPFAM" id="SSF46785">
    <property type="entry name" value="Winged helix' DNA-binding domain"/>
    <property type="match status" value="1"/>
</dbReference>
<dbReference type="OrthoDB" id="3237509at2"/>
<dbReference type="InterPro" id="IPR000835">
    <property type="entry name" value="HTH_MarR-typ"/>
</dbReference>
<dbReference type="EMBL" id="CP012752">
    <property type="protein sequence ID" value="ALG15479.1"/>
    <property type="molecule type" value="Genomic_DNA"/>
</dbReference>
<dbReference type="GO" id="GO:0003700">
    <property type="term" value="F:DNA-binding transcription factor activity"/>
    <property type="evidence" value="ECO:0007669"/>
    <property type="project" value="InterPro"/>
</dbReference>
<organism evidence="2 3">
    <name type="scientific">Kibdelosporangium phytohabitans</name>
    <dbReference type="NCBI Taxonomy" id="860235"/>
    <lineage>
        <taxon>Bacteria</taxon>
        <taxon>Bacillati</taxon>
        <taxon>Actinomycetota</taxon>
        <taxon>Actinomycetes</taxon>
        <taxon>Pseudonocardiales</taxon>
        <taxon>Pseudonocardiaceae</taxon>
        <taxon>Kibdelosporangium</taxon>
    </lineage>
</organism>
<evidence type="ECO:0000313" key="3">
    <source>
        <dbReference type="Proteomes" id="UP000063699"/>
    </source>
</evidence>
<dbReference type="PROSITE" id="PS50995">
    <property type="entry name" value="HTH_MARR_2"/>
    <property type="match status" value="1"/>
</dbReference>
<gene>
    <name evidence="2" type="ORF">AOZ06_42160</name>
</gene>
<name>A0A0N7F5X9_9PSEU</name>
<dbReference type="PANTHER" id="PTHR33164">
    <property type="entry name" value="TRANSCRIPTIONAL REGULATOR, MARR FAMILY"/>
    <property type="match status" value="1"/>
</dbReference>
<dbReference type="STRING" id="860235.AOZ06_42160"/>
<keyword evidence="3" id="KW-1185">Reference proteome</keyword>
<sequence>MPPEASAAAVAQAWRRELPGVSAGSIEIITPLWQVAKLLADERMRTLRRLRVEPATLDLLSTLRRAGDPYTLTTRQIAERTFVTAGAVSQRVARAEDAGLVTRSKSTASRRAVAVTLTPAGHELIESTVRELLEHEETLVAVLTRQQRTDLATALGDLVNGLRQVTLTRPDS</sequence>